<keyword evidence="3 10" id="KW-0328">Glycosyltransferase</keyword>
<comment type="caution">
    <text evidence="10">The sequence shown here is derived from an EMBL/GenBank/DDBJ whole genome shotgun (WGS) entry which is preliminary data.</text>
</comment>
<evidence type="ECO:0000256" key="4">
    <source>
        <dbReference type="ARBA" id="ARBA00022679"/>
    </source>
</evidence>
<dbReference type="InterPro" id="IPR050297">
    <property type="entry name" value="LipidA_mod_glycosyltrf_83"/>
</dbReference>
<evidence type="ECO:0000256" key="3">
    <source>
        <dbReference type="ARBA" id="ARBA00022676"/>
    </source>
</evidence>
<keyword evidence="11" id="KW-1185">Reference proteome</keyword>
<feature type="transmembrane region" description="Helical" evidence="8">
    <location>
        <begin position="195"/>
        <end position="215"/>
    </location>
</feature>
<keyword evidence="6 8" id="KW-1133">Transmembrane helix</keyword>
<protein>
    <submittedName>
        <fullName evidence="10">Glycosyltransferase family 39 protein</fullName>
        <ecNumber evidence="10">2.4.-.-</ecNumber>
    </submittedName>
</protein>
<dbReference type="EC" id="2.4.-.-" evidence="10"/>
<keyword evidence="5 8" id="KW-0812">Transmembrane</keyword>
<organism evidence="10 11">
    <name type="scientific">Actinoplanes sichuanensis</name>
    <dbReference type="NCBI Taxonomy" id="512349"/>
    <lineage>
        <taxon>Bacteria</taxon>
        <taxon>Bacillati</taxon>
        <taxon>Actinomycetota</taxon>
        <taxon>Actinomycetes</taxon>
        <taxon>Micromonosporales</taxon>
        <taxon>Micromonosporaceae</taxon>
        <taxon>Actinoplanes</taxon>
    </lineage>
</organism>
<evidence type="ECO:0000313" key="11">
    <source>
        <dbReference type="Proteomes" id="UP001597183"/>
    </source>
</evidence>
<proteinExistence type="predicted"/>
<feature type="transmembrane region" description="Helical" evidence="8">
    <location>
        <begin position="153"/>
        <end position="183"/>
    </location>
</feature>
<keyword evidence="2" id="KW-1003">Cell membrane</keyword>
<dbReference type="RefSeq" id="WP_317790834.1">
    <property type="nucleotide sequence ID" value="NZ_AP028461.1"/>
</dbReference>
<dbReference type="InterPro" id="IPR038731">
    <property type="entry name" value="RgtA/B/C-like"/>
</dbReference>
<dbReference type="Pfam" id="PF13231">
    <property type="entry name" value="PMT_2"/>
    <property type="match status" value="1"/>
</dbReference>
<feature type="transmembrane region" description="Helical" evidence="8">
    <location>
        <begin position="291"/>
        <end position="309"/>
    </location>
</feature>
<evidence type="ECO:0000256" key="6">
    <source>
        <dbReference type="ARBA" id="ARBA00022989"/>
    </source>
</evidence>
<feature type="transmembrane region" description="Helical" evidence="8">
    <location>
        <begin position="131"/>
        <end position="147"/>
    </location>
</feature>
<accession>A0ABW4AHQ1</accession>
<comment type="subcellular location">
    <subcellularLocation>
        <location evidence="1">Cell membrane</location>
        <topology evidence="1">Multi-pass membrane protein</topology>
    </subcellularLocation>
</comment>
<dbReference type="GO" id="GO:0016757">
    <property type="term" value="F:glycosyltransferase activity"/>
    <property type="evidence" value="ECO:0007669"/>
    <property type="project" value="UniProtKB-KW"/>
</dbReference>
<dbReference type="PANTHER" id="PTHR33908">
    <property type="entry name" value="MANNOSYLTRANSFERASE YKCB-RELATED"/>
    <property type="match status" value="1"/>
</dbReference>
<dbReference type="PANTHER" id="PTHR33908:SF11">
    <property type="entry name" value="MEMBRANE PROTEIN"/>
    <property type="match status" value="1"/>
</dbReference>
<name>A0ABW4AHQ1_9ACTN</name>
<feature type="domain" description="Glycosyltransferase RgtA/B/C/D-like" evidence="9">
    <location>
        <begin position="53"/>
        <end position="212"/>
    </location>
</feature>
<evidence type="ECO:0000256" key="7">
    <source>
        <dbReference type="ARBA" id="ARBA00023136"/>
    </source>
</evidence>
<sequence>MESARRPYAWWPVGLIASAAVLLLLITADDYDYHRDELYFRILGEHPQWGYADQPPFTPMLVRLGIEMFGDNLWAIRVPAAALLGLTALVVAAIARETGGGTAAQALAASAVFGVFPLSSAHVTSTATPDLLVWAGVLFFVVRALLWDRPWAWVGAGIMAGLGLWNKHLVVLLLVCLAAGLLLAGPRSALRSRHVWYGVAAALVIGAPNLIYQVLNGFPQAEMAAAIAENKGDESRVMLLPLQFAFLALPPVWIAGLVVLVRDPRLRRLRALAVAYPLMLVVVLISAGQPYYTVGLLLGLYAIGAVAVARWATGRRGRQTLVAGAAVVMSAAAVVSSLPVIPEEDLAGTLPAEVNQTIADQVGWRDYVWQIGTVWAGLSAADQARSVLFTGNYGEAGALDRYGPSLRLPEVYSGHNTLHDYGPPPDAKKIVIAVVETPPEGLGTCTAKTTLRNSAGVENEEVGIPVYVCRMDRPWSLVWPELQHYD</sequence>
<evidence type="ECO:0000259" key="9">
    <source>
        <dbReference type="Pfam" id="PF13231"/>
    </source>
</evidence>
<evidence type="ECO:0000313" key="10">
    <source>
        <dbReference type="EMBL" id="MFD1370144.1"/>
    </source>
</evidence>
<evidence type="ECO:0000256" key="8">
    <source>
        <dbReference type="SAM" id="Phobius"/>
    </source>
</evidence>
<gene>
    <name evidence="10" type="ORF">ACFQ5G_32825</name>
</gene>
<feature type="transmembrane region" description="Helical" evidence="8">
    <location>
        <begin position="268"/>
        <end position="285"/>
    </location>
</feature>
<keyword evidence="7 8" id="KW-0472">Membrane</keyword>
<feature type="transmembrane region" description="Helical" evidence="8">
    <location>
        <begin position="321"/>
        <end position="341"/>
    </location>
</feature>
<feature type="transmembrane region" description="Helical" evidence="8">
    <location>
        <begin position="74"/>
        <end position="95"/>
    </location>
</feature>
<dbReference type="EMBL" id="JBHTMK010000043">
    <property type="protein sequence ID" value="MFD1370144.1"/>
    <property type="molecule type" value="Genomic_DNA"/>
</dbReference>
<evidence type="ECO:0000256" key="5">
    <source>
        <dbReference type="ARBA" id="ARBA00022692"/>
    </source>
</evidence>
<keyword evidence="4 10" id="KW-0808">Transferase</keyword>
<dbReference type="Proteomes" id="UP001597183">
    <property type="component" value="Unassembled WGS sequence"/>
</dbReference>
<evidence type="ECO:0000256" key="1">
    <source>
        <dbReference type="ARBA" id="ARBA00004651"/>
    </source>
</evidence>
<reference evidence="11" key="1">
    <citation type="journal article" date="2019" name="Int. J. Syst. Evol. Microbiol.">
        <title>The Global Catalogue of Microorganisms (GCM) 10K type strain sequencing project: providing services to taxonomists for standard genome sequencing and annotation.</title>
        <authorList>
            <consortium name="The Broad Institute Genomics Platform"/>
            <consortium name="The Broad Institute Genome Sequencing Center for Infectious Disease"/>
            <person name="Wu L."/>
            <person name="Ma J."/>
        </authorList>
    </citation>
    <scope>NUCLEOTIDE SEQUENCE [LARGE SCALE GENOMIC DNA]</scope>
    <source>
        <strain evidence="11">CCM 7526</strain>
    </source>
</reference>
<feature type="transmembrane region" description="Helical" evidence="8">
    <location>
        <begin position="240"/>
        <end position="261"/>
    </location>
</feature>
<evidence type="ECO:0000256" key="2">
    <source>
        <dbReference type="ARBA" id="ARBA00022475"/>
    </source>
</evidence>